<gene>
    <name evidence="1" type="ORF">AKG95_25960</name>
</gene>
<comment type="caution">
    <text evidence="1">The sequence shown here is derived from an EMBL/GenBank/DDBJ whole genome shotgun (WGS) entry which is preliminary data.</text>
</comment>
<organism evidence="1 2">
    <name type="scientific">Janthinobacterium lividum</name>
    <dbReference type="NCBI Taxonomy" id="29581"/>
    <lineage>
        <taxon>Bacteria</taxon>
        <taxon>Pseudomonadati</taxon>
        <taxon>Pseudomonadota</taxon>
        <taxon>Betaproteobacteria</taxon>
        <taxon>Burkholderiales</taxon>
        <taxon>Oxalobacteraceae</taxon>
        <taxon>Janthinobacterium</taxon>
    </lineage>
</organism>
<dbReference type="Proteomes" id="UP000179840">
    <property type="component" value="Unassembled WGS sequence"/>
</dbReference>
<evidence type="ECO:0000313" key="1">
    <source>
        <dbReference type="EMBL" id="OHV94034.1"/>
    </source>
</evidence>
<name>A0A1S1U2I5_9BURK</name>
<accession>A0A1S1U2I5</accession>
<proteinExistence type="predicted"/>
<reference evidence="1 2" key="1">
    <citation type="submission" date="2015-06" db="EMBL/GenBank/DDBJ databases">
        <title>Draft genome sequencing of a biphenyl-degrading bacterium, Janthinobacterium lividum MEG1.</title>
        <authorList>
            <person name="Shimodaira J."/>
            <person name="Hatta T."/>
        </authorList>
    </citation>
    <scope>NUCLEOTIDE SEQUENCE [LARGE SCALE GENOMIC DNA]</scope>
    <source>
        <strain evidence="1 2">MEG1</strain>
    </source>
</reference>
<protein>
    <submittedName>
        <fullName evidence="1">Uncharacterized protein</fullName>
    </submittedName>
</protein>
<evidence type="ECO:0000313" key="2">
    <source>
        <dbReference type="Proteomes" id="UP000179840"/>
    </source>
</evidence>
<sequence length="96" mass="10906">MAHAAVATQIHQTLDVHGQFTTQIAFDDEFTYFIAQFFQFAVIQIFDLFVGCYTGRCTDFLCAWTAHTVDGCQADNGMLMIWDINPCNTCHLLFLD</sequence>
<dbReference type="AlphaFoldDB" id="A0A1S1U2I5"/>
<dbReference type="EMBL" id="LFKP01000014">
    <property type="protein sequence ID" value="OHV94034.1"/>
    <property type="molecule type" value="Genomic_DNA"/>
</dbReference>